<dbReference type="OrthoDB" id="8058973at2759"/>
<dbReference type="eggNOG" id="ENOG502TB4C">
    <property type="taxonomic scope" value="Eukaryota"/>
</dbReference>
<keyword evidence="4" id="KW-1185">Reference proteome</keyword>
<name>B3MHV6_DROAN</name>
<dbReference type="InterPro" id="IPR007931">
    <property type="entry name" value="TsetseEP"/>
</dbReference>
<accession>B3MHV6</accession>
<proteinExistence type="predicted"/>
<reference evidence="3 4" key="1">
    <citation type="journal article" date="2007" name="Nature">
        <title>Evolution of genes and genomes on the Drosophila phylogeny.</title>
        <authorList>
            <consortium name="Drosophila 12 Genomes Consortium"/>
            <person name="Clark A.G."/>
            <person name="Eisen M.B."/>
            <person name="Smith D.R."/>
            <person name="Bergman C.M."/>
            <person name="Oliver B."/>
            <person name="Markow T.A."/>
            <person name="Kaufman T.C."/>
            <person name="Kellis M."/>
            <person name="Gelbart W."/>
            <person name="Iyer V.N."/>
            <person name="Pollard D.A."/>
            <person name="Sackton T.B."/>
            <person name="Larracuente A.M."/>
            <person name="Singh N.D."/>
            <person name="Abad J.P."/>
            <person name="Abt D.N."/>
            <person name="Adryan B."/>
            <person name="Aguade M."/>
            <person name="Akashi H."/>
            <person name="Anderson W.W."/>
            <person name="Aquadro C.F."/>
            <person name="Ardell D.H."/>
            <person name="Arguello R."/>
            <person name="Artieri C.G."/>
            <person name="Barbash D.A."/>
            <person name="Barker D."/>
            <person name="Barsanti P."/>
            <person name="Batterham P."/>
            <person name="Batzoglou S."/>
            <person name="Begun D."/>
            <person name="Bhutkar A."/>
            <person name="Blanco E."/>
            <person name="Bosak S.A."/>
            <person name="Bradley R.K."/>
            <person name="Brand A.D."/>
            <person name="Brent M.R."/>
            <person name="Brooks A.N."/>
            <person name="Brown R.H."/>
            <person name="Butlin R.K."/>
            <person name="Caggese C."/>
            <person name="Calvi B.R."/>
            <person name="Bernardo de Carvalho A."/>
            <person name="Caspi A."/>
            <person name="Castrezana S."/>
            <person name="Celniker S.E."/>
            <person name="Chang J.L."/>
            <person name="Chapple C."/>
            <person name="Chatterji S."/>
            <person name="Chinwalla A."/>
            <person name="Civetta A."/>
            <person name="Clifton S.W."/>
            <person name="Comeron J.M."/>
            <person name="Costello J.C."/>
            <person name="Coyne J.A."/>
            <person name="Daub J."/>
            <person name="David R.G."/>
            <person name="Delcher A.L."/>
            <person name="Delehaunty K."/>
            <person name="Do C.B."/>
            <person name="Ebling H."/>
            <person name="Edwards K."/>
            <person name="Eickbush T."/>
            <person name="Evans J.D."/>
            <person name="Filipski A."/>
            <person name="Findeiss S."/>
            <person name="Freyhult E."/>
            <person name="Fulton L."/>
            <person name="Fulton R."/>
            <person name="Garcia A.C."/>
            <person name="Gardiner A."/>
            <person name="Garfield D.A."/>
            <person name="Garvin B.E."/>
            <person name="Gibson G."/>
            <person name="Gilbert D."/>
            <person name="Gnerre S."/>
            <person name="Godfrey J."/>
            <person name="Good R."/>
            <person name="Gotea V."/>
            <person name="Gravely B."/>
            <person name="Greenberg A.J."/>
            <person name="Griffiths-Jones S."/>
            <person name="Gross S."/>
            <person name="Guigo R."/>
            <person name="Gustafson E.A."/>
            <person name="Haerty W."/>
            <person name="Hahn M.W."/>
            <person name="Halligan D.L."/>
            <person name="Halpern A.L."/>
            <person name="Halter G.M."/>
            <person name="Han M.V."/>
            <person name="Heger A."/>
            <person name="Hillier L."/>
            <person name="Hinrichs A.S."/>
            <person name="Holmes I."/>
            <person name="Hoskins R.A."/>
            <person name="Hubisz M.J."/>
            <person name="Hultmark D."/>
            <person name="Huntley M.A."/>
            <person name="Jaffe D.B."/>
            <person name="Jagadeeshan S."/>
            <person name="Jeck W.R."/>
            <person name="Johnson J."/>
            <person name="Jones C.D."/>
            <person name="Jordan W.C."/>
            <person name="Karpen G.H."/>
            <person name="Kataoka E."/>
            <person name="Keightley P.D."/>
            <person name="Kheradpour P."/>
            <person name="Kirkness E.F."/>
            <person name="Koerich L.B."/>
            <person name="Kristiansen K."/>
            <person name="Kudrna D."/>
            <person name="Kulathinal R.J."/>
            <person name="Kumar S."/>
            <person name="Kwok R."/>
            <person name="Lander E."/>
            <person name="Langley C.H."/>
            <person name="Lapoint R."/>
            <person name="Lazzaro B.P."/>
            <person name="Lee S.J."/>
            <person name="Levesque L."/>
            <person name="Li R."/>
            <person name="Lin C.F."/>
            <person name="Lin M.F."/>
            <person name="Lindblad-Toh K."/>
            <person name="Llopart A."/>
            <person name="Long M."/>
            <person name="Low L."/>
            <person name="Lozovsky E."/>
            <person name="Lu J."/>
            <person name="Luo M."/>
            <person name="Machado C.A."/>
            <person name="Makalowski W."/>
            <person name="Marzo M."/>
            <person name="Matsuda M."/>
            <person name="Matzkin L."/>
            <person name="McAllister B."/>
            <person name="McBride C.S."/>
            <person name="McKernan B."/>
            <person name="McKernan K."/>
            <person name="Mendez-Lago M."/>
            <person name="Minx P."/>
            <person name="Mollenhauer M.U."/>
            <person name="Montooth K."/>
            <person name="Mount S.M."/>
            <person name="Mu X."/>
            <person name="Myers E."/>
            <person name="Negre B."/>
            <person name="Newfeld S."/>
            <person name="Nielsen R."/>
            <person name="Noor M.A."/>
            <person name="O'Grady P."/>
            <person name="Pachter L."/>
            <person name="Papaceit M."/>
            <person name="Parisi M.J."/>
            <person name="Parisi M."/>
            <person name="Parts L."/>
            <person name="Pedersen J.S."/>
            <person name="Pesole G."/>
            <person name="Phillippy A.M."/>
            <person name="Ponting C.P."/>
            <person name="Pop M."/>
            <person name="Porcelli D."/>
            <person name="Powell J.R."/>
            <person name="Prohaska S."/>
            <person name="Pruitt K."/>
            <person name="Puig M."/>
            <person name="Quesneville H."/>
            <person name="Ram K.R."/>
            <person name="Rand D."/>
            <person name="Rasmussen M.D."/>
            <person name="Reed L.K."/>
            <person name="Reenan R."/>
            <person name="Reily A."/>
            <person name="Remington K.A."/>
            <person name="Rieger T.T."/>
            <person name="Ritchie M.G."/>
            <person name="Robin C."/>
            <person name="Rogers Y.H."/>
            <person name="Rohde C."/>
            <person name="Rozas J."/>
            <person name="Rubenfield M.J."/>
            <person name="Ruiz A."/>
            <person name="Russo S."/>
            <person name="Salzberg S.L."/>
            <person name="Sanchez-Gracia A."/>
            <person name="Saranga D.J."/>
            <person name="Sato H."/>
            <person name="Schaeffer S.W."/>
            <person name="Schatz M.C."/>
            <person name="Schlenke T."/>
            <person name="Schwartz R."/>
            <person name="Segarra C."/>
            <person name="Singh R.S."/>
            <person name="Sirot L."/>
            <person name="Sirota M."/>
            <person name="Sisneros N.B."/>
            <person name="Smith C.D."/>
            <person name="Smith T.F."/>
            <person name="Spieth J."/>
            <person name="Stage D.E."/>
            <person name="Stark A."/>
            <person name="Stephan W."/>
            <person name="Strausberg R.L."/>
            <person name="Strempel S."/>
            <person name="Sturgill D."/>
            <person name="Sutton G."/>
            <person name="Sutton G.G."/>
            <person name="Tao W."/>
            <person name="Teichmann S."/>
            <person name="Tobari Y.N."/>
            <person name="Tomimura Y."/>
            <person name="Tsolas J.M."/>
            <person name="Valente V.L."/>
            <person name="Venter E."/>
            <person name="Venter J.C."/>
            <person name="Vicario S."/>
            <person name="Vieira F.G."/>
            <person name="Vilella A.J."/>
            <person name="Villasante A."/>
            <person name="Walenz B."/>
            <person name="Wang J."/>
            <person name="Wasserman M."/>
            <person name="Watts T."/>
            <person name="Wilson D."/>
            <person name="Wilson R.K."/>
            <person name="Wing R.A."/>
            <person name="Wolfner M.F."/>
            <person name="Wong A."/>
            <person name="Wong G.K."/>
            <person name="Wu C.I."/>
            <person name="Wu G."/>
            <person name="Yamamoto D."/>
            <person name="Yang H.P."/>
            <person name="Yang S.P."/>
            <person name="Yorke J.A."/>
            <person name="Yoshida K."/>
            <person name="Zdobnov E."/>
            <person name="Zhang P."/>
            <person name="Zhang Y."/>
            <person name="Zimin A.V."/>
            <person name="Baldwin J."/>
            <person name="Abdouelleil A."/>
            <person name="Abdulkadir J."/>
            <person name="Abebe A."/>
            <person name="Abera B."/>
            <person name="Abreu J."/>
            <person name="Acer S.C."/>
            <person name="Aftuck L."/>
            <person name="Alexander A."/>
            <person name="An P."/>
            <person name="Anderson E."/>
            <person name="Anderson S."/>
            <person name="Arachi H."/>
            <person name="Azer M."/>
            <person name="Bachantsang P."/>
            <person name="Barry A."/>
            <person name="Bayul T."/>
            <person name="Berlin A."/>
            <person name="Bessette D."/>
            <person name="Bloom T."/>
            <person name="Blye J."/>
            <person name="Boguslavskiy L."/>
            <person name="Bonnet C."/>
            <person name="Boukhgalter B."/>
            <person name="Bourzgui I."/>
            <person name="Brown A."/>
            <person name="Cahill P."/>
            <person name="Channer S."/>
            <person name="Cheshatsang Y."/>
            <person name="Chuda L."/>
            <person name="Citroen M."/>
            <person name="Collymore A."/>
            <person name="Cooke P."/>
            <person name="Costello M."/>
            <person name="D'Aco K."/>
            <person name="Daza R."/>
            <person name="De Haan G."/>
            <person name="DeGray S."/>
            <person name="DeMaso C."/>
            <person name="Dhargay N."/>
            <person name="Dooley K."/>
            <person name="Dooley E."/>
            <person name="Doricent M."/>
            <person name="Dorje P."/>
            <person name="Dorjee K."/>
            <person name="Dupes A."/>
            <person name="Elong R."/>
            <person name="Falk J."/>
            <person name="Farina A."/>
            <person name="Faro S."/>
            <person name="Ferguson D."/>
            <person name="Fisher S."/>
            <person name="Foley C.D."/>
            <person name="Franke A."/>
            <person name="Friedrich D."/>
            <person name="Gadbois L."/>
            <person name="Gearin G."/>
            <person name="Gearin C.R."/>
            <person name="Giannoukos G."/>
            <person name="Goode T."/>
            <person name="Graham J."/>
            <person name="Grandbois E."/>
            <person name="Grewal S."/>
            <person name="Gyaltsen K."/>
            <person name="Hafez N."/>
            <person name="Hagos B."/>
            <person name="Hall J."/>
            <person name="Henson C."/>
            <person name="Hollinger A."/>
            <person name="Honan T."/>
            <person name="Huard M.D."/>
            <person name="Hughes L."/>
            <person name="Hurhula B."/>
            <person name="Husby M.E."/>
            <person name="Kamat A."/>
            <person name="Kanga B."/>
            <person name="Kashin S."/>
            <person name="Khazanovich D."/>
            <person name="Kisner P."/>
            <person name="Lance K."/>
            <person name="Lara M."/>
            <person name="Lee W."/>
            <person name="Lennon N."/>
            <person name="Letendre F."/>
            <person name="LeVine R."/>
            <person name="Lipovsky A."/>
            <person name="Liu X."/>
            <person name="Liu J."/>
            <person name="Liu S."/>
            <person name="Lokyitsang T."/>
            <person name="Lokyitsang Y."/>
            <person name="Lubonja R."/>
            <person name="Lui A."/>
            <person name="MacDonald P."/>
            <person name="Magnisalis V."/>
            <person name="Maru K."/>
            <person name="Matthews C."/>
            <person name="McCusker W."/>
            <person name="McDonough S."/>
            <person name="Mehta T."/>
            <person name="Meldrim J."/>
            <person name="Meneus L."/>
            <person name="Mihai O."/>
            <person name="Mihalev A."/>
            <person name="Mihova T."/>
            <person name="Mittelman R."/>
            <person name="Mlenga V."/>
            <person name="Montmayeur A."/>
            <person name="Mulrain L."/>
            <person name="Navidi A."/>
            <person name="Naylor J."/>
            <person name="Negash T."/>
            <person name="Nguyen T."/>
            <person name="Nguyen N."/>
            <person name="Nicol R."/>
            <person name="Norbu C."/>
            <person name="Norbu N."/>
            <person name="Novod N."/>
            <person name="O'Neill B."/>
            <person name="Osman S."/>
            <person name="Markiewicz E."/>
            <person name="Oyono O.L."/>
            <person name="Patti C."/>
            <person name="Phunkhang P."/>
            <person name="Pierre F."/>
            <person name="Priest M."/>
            <person name="Raghuraman S."/>
            <person name="Rege F."/>
            <person name="Reyes R."/>
            <person name="Rise C."/>
            <person name="Rogov P."/>
            <person name="Ross K."/>
            <person name="Ryan E."/>
            <person name="Settipalli S."/>
            <person name="Shea T."/>
            <person name="Sherpa N."/>
            <person name="Shi L."/>
            <person name="Shih D."/>
            <person name="Sparrow T."/>
            <person name="Spaulding J."/>
            <person name="Stalker J."/>
            <person name="Stange-Thomann N."/>
            <person name="Stavropoulos S."/>
            <person name="Stone C."/>
            <person name="Strader C."/>
            <person name="Tesfaye S."/>
            <person name="Thomson T."/>
            <person name="Thoulutsang Y."/>
            <person name="Thoulutsang D."/>
            <person name="Topham K."/>
            <person name="Topping I."/>
            <person name="Tsamla T."/>
            <person name="Vassiliev H."/>
            <person name="Vo A."/>
            <person name="Wangchuk T."/>
            <person name="Wangdi T."/>
            <person name="Weiand M."/>
            <person name="Wilkinson J."/>
            <person name="Wilson A."/>
            <person name="Yadav S."/>
            <person name="Young G."/>
            <person name="Yu Q."/>
            <person name="Zembek L."/>
            <person name="Zhong D."/>
            <person name="Zimmer A."/>
            <person name="Zwirko Z."/>
            <person name="Jaffe D.B."/>
            <person name="Alvarez P."/>
            <person name="Brockman W."/>
            <person name="Butler J."/>
            <person name="Chin C."/>
            <person name="Gnerre S."/>
            <person name="Grabherr M."/>
            <person name="Kleber M."/>
            <person name="Mauceli E."/>
            <person name="MacCallum I."/>
        </authorList>
    </citation>
    <scope>NUCLEOTIDE SEQUENCE [LARGE SCALE GENOMIC DNA]</scope>
    <source>
        <strain evidence="4">Tucson 14024-0371.13</strain>
    </source>
</reference>
<evidence type="ECO:0000313" key="3">
    <source>
        <dbReference type="EMBL" id="EDV36943.2"/>
    </source>
</evidence>
<feature type="signal peptide" evidence="1">
    <location>
        <begin position="1"/>
        <end position="19"/>
    </location>
</feature>
<dbReference type="Pfam" id="PF05267">
    <property type="entry name" value="DUF725"/>
    <property type="match status" value="1"/>
</dbReference>
<dbReference type="KEGG" id="dan:6494552"/>
<protein>
    <recommendedName>
        <fullName evidence="2">Protein TsetseEP domain-containing protein</fullName>
    </recommendedName>
</protein>
<dbReference type="EMBL" id="CH902619">
    <property type="protein sequence ID" value="EDV36943.2"/>
    <property type="molecule type" value="Genomic_DNA"/>
</dbReference>
<feature type="chain" id="PRO_5006454752" description="Protein TsetseEP domain-containing protein" evidence="1">
    <location>
        <begin position="20"/>
        <end position="187"/>
    </location>
</feature>
<gene>
    <name evidence="3" type="primary">Dana\GF11688</name>
    <name evidence="3" type="synonym">dana_GLEANR_11726</name>
    <name evidence="3" type="ORF">GF11688</name>
</gene>
<dbReference type="AlphaFoldDB" id="B3MHV6"/>
<evidence type="ECO:0000313" key="4">
    <source>
        <dbReference type="Proteomes" id="UP000007801"/>
    </source>
</evidence>
<dbReference type="InParanoid" id="B3MHV6"/>
<evidence type="ECO:0000259" key="2">
    <source>
        <dbReference type="Pfam" id="PF05267"/>
    </source>
</evidence>
<dbReference type="FunCoup" id="B3MHV6">
    <property type="interactions" value="4"/>
</dbReference>
<evidence type="ECO:0000256" key="1">
    <source>
        <dbReference type="SAM" id="SignalP"/>
    </source>
</evidence>
<feature type="domain" description="Protein TsetseEP" evidence="2">
    <location>
        <begin position="45"/>
        <end position="163"/>
    </location>
</feature>
<sequence>MKSAFNILLVLLVALRVYAEQPRALSSLCSYLNDGKESVSNLSTTKKCFARYMPELENEGASWSQGYSGCQKSATNERQSLLSKVSVTQENIRKAALGLNSFIDHCMAISEAVDFFNCFAKMSKEHLTTVYSISFSASEEAVILNQKLSHIQVEHYLCTNRTEYSYIKSTDQIFQSLDQCLQQNESH</sequence>
<keyword evidence="1" id="KW-0732">Signal</keyword>
<dbReference type="Proteomes" id="UP000007801">
    <property type="component" value="Unassembled WGS sequence"/>
</dbReference>
<dbReference type="HOGENOM" id="CLU_124627_0_0_1"/>
<organism evidence="3 4">
    <name type="scientific">Drosophila ananassae</name>
    <name type="common">Fruit fly</name>
    <dbReference type="NCBI Taxonomy" id="7217"/>
    <lineage>
        <taxon>Eukaryota</taxon>
        <taxon>Metazoa</taxon>
        <taxon>Ecdysozoa</taxon>
        <taxon>Arthropoda</taxon>
        <taxon>Hexapoda</taxon>
        <taxon>Insecta</taxon>
        <taxon>Pterygota</taxon>
        <taxon>Neoptera</taxon>
        <taxon>Endopterygota</taxon>
        <taxon>Diptera</taxon>
        <taxon>Brachycera</taxon>
        <taxon>Muscomorpha</taxon>
        <taxon>Ephydroidea</taxon>
        <taxon>Drosophilidae</taxon>
        <taxon>Drosophila</taxon>
        <taxon>Sophophora</taxon>
    </lineage>
</organism>
<dbReference type="GeneID" id="6494552"/>